<dbReference type="AlphaFoldDB" id="A0AAE0BT13"/>
<protein>
    <submittedName>
        <fullName evidence="2">Uncharacterized protein</fullName>
    </submittedName>
</protein>
<dbReference type="Pfam" id="PF12722">
    <property type="entry name" value="Hid1"/>
    <property type="match status" value="1"/>
</dbReference>
<sequence>MEATWQASLEKPTEGATRSSGQEATTSDGEVHTGLATSQGQANDIWSADAAYVNSIAAQLPIAVLDKLLLKLVPMLDDFCEHTDHLNDKLIMTHLESTTLVGLVPLGAPIPVHRYQDNTTTELWFSAYMWGSIFVRHLEPPARIFHGLQQIQLFKLSSKQ</sequence>
<dbReference type="GO" id="GO:0000138">
    <property type="term" value="C:Golgi trans cisterna"/>
    <property type="evidence" value="ECO:0007669"/>
    <property type="project" value="TreeGrafter"/>
</dbReference>
<feature type="region of interest" description="Disordered" evidence="1">
    <location>
        <begin position="1"/>
        <end position="31"/>
    </location>
</feature>
<organism evidence="2 3">
    <name type="scientific">Cymbomonas tetramitiformis</name>
    <dbReference type="NCBI Taxonomy" id="36881"/>
    <lineage>
        <taxon>Eukaryota</taxon>
        <taxon>Viridiplantae</taxon>
        <taxon>Chlorophyta</taxon>
        <taxon>Pyramimonadophyceae</taxon>
        <taxon>Pyramimonadales</taxon>
        <taxon>Pyramimonadaceae</taxon>
        <taxon>Cymbomonas</taxon>
    </lineage>
</organism>
<accession>A0AAE0BT13</accession>
<keyword evidence="3" id="KW-1185">Reference proteome</keyword>
<dbReference type="EMBL" id="LGRX02033209">
    <property type="protein sequence ID" value="KAK3242236.1"/>
    <property type="molecule type" value="Genomic_DNA"/>
</dbReference>
<reference evidence="2 3" key="1">
    <citation type="journal article" date="2015" name="Genome Biol. Evol.">
        <title>Comparative Genomics of a Bacterivorous Green Alga Reveals Evolutionary Causalities and Consequences of Phago-Mixotrophic Mode of Nutrition.</title>
        <authorList>
            <person name="Burns J.A."/>
            <person name="Paasch A."/>
            <person name="Narechania A."/>
            <person name="Kim E."/>
        </authorList>
    </citation>
    <scope>NUCLEOTIDE SEQUENCE [LARGE SCALE GENOMIC DNA]</scope>
    <source>
        <strain evidence="2 3">PLY_AMNH</strain>
    </source>
</reference>
<feature type="compositionally biased region" description="Polar residues" evidence="1">
    <location>
        <begin position="16"/>
        <end position="28"/>
    </location>
</feature>
<comment type="caution">
    <text evidence="2">The sequence shown here is derived from an EMBL/GenBank/DDBJ whole genome shotgun (WGS) entry which is preliminary data.</text>
</comment>
<dbReference type="GO" id="GO:0005797">
    <property type="term" value="C:Golgi medial cisterna"/>
    <property type="evidence" value="ECO:0007669"/>
    <property type="project" value="TreeGrafter"/>
</dbReference>
<dbReference type="PANTHER" id="PTHR21575:SF12">
    <property type="entry name" value="PROTEIN HID1"/>
    <property type="match status" value="1"/>
</dbReference>
<dbReference type="Proteomes" id="UP001190700">
    <property type="component" value="Unassembled WGS sequence"/>
</dbReference>
<dbReference type="GO" id="GO:0016020">
    <property type="term" value="C:membrane"/>
    <property type="evidence" value="ECO:0007669"/>
    <property type="project" value="TreeGrafter"/>
</dbReference>
<evidence type="ECO:0000313" key="2">
    <source>
        <dbReference type="EMBL" id="KAK3242236.1"/>
    </source>
</evidence>
<proteinExistence type="predicted"/>
<dbReference type="InterPro" id="IPR026705">
    <property type="entry name" value="Hid-1/Ecm30"/>
</dbReference>
<dbReference type="PANTHER" id="PTHR21575">
    <property type="entry name" value="PROTEIN HID1"/>
    <property type="match status" value="1"/>
</dbReference>
<name>A0AAE0BT13_9CHLO</name>
<gene>
    <name evidence="2" type="ORF">CYMTET_48063</name>
</gene>
<evidence type="ECO:0000313" key="3">
    <source>
        <dbReference type="Proteomes" id="UP001190700"/>
    </source>
</evidence>
<evidence type="ECO:0000256" key="1">
    <source>
        <dbReference type="SAM" id="MobiDB-lite"/>
    </source>
</evidence>